<evidence type="ECO:0000313" key="2">
    <source>
        <dbReference type="Proteomes" id="UP000005223"/>
    </source>
</evidence>
<dbReference type="KEGG" id="mth:MTH_575"/>
<accession>O26675</accession>
<dbReference type="InParanoid" id="O26675"/>
<dbReference type="Proteomes" id="UP000005223">
    <property type="component" value="Chromosome"/>
</dbReference>
<dbReference type="EnsemblBacteria" id="AAB85081">
    <property type="protein sequence ID" value="AAB85081"/>
    <property type="gene ID" value="MTH_575"/>
</dbReference>
<name>O26675_METTH</name>
<dbReference type="STRING" id="187420.MTH_575"/>
<organism evidence="1 2">
    <name type="scientific">Methanothermobacter thermautotrophicus (strain ATCC 29096 / DSM 1053 / JCM 10044 / NBRC 100330 / Delta H)</name>
    <name type="common">Methanobacterium thermoautotrophicum</name>
    <dbReference type="NCBI Taxonomy" id="187420"/>
    <lineage>
        <taxon>Archaea</taxon>
        <taxon>Methanobacteriati</taxon>
        <taxon>Methanobacteriota</taxon>
        <taxon>Methanomada group</taxon>
        <taxon>Methanobacteria</taxon>
        <taxon>Methanobacteriales</taxon>
        <taxon>Methanobacteriaceae</taxon>
        <taxon>Methanothermobacter</taxon>
    </lineage>
</organism>
<dbReference type="AlphaFoldDB" id="O26675"/>
<evidence type="ECO:0000313" key="1">
    <source>
        <dbReference type="EMBL" id="AAB85081.1"/>
    </source>
</evidence>
<dbReference type="HOGENOM" id="CLU_3039118_0_0_2"/>
<sequence>MLITTSCSGGLKLRELVEYVLSHPPKKIKNNNHSKEFAGSSDNLYENLMDLVLD</sequence>
<dbReference type="EMBL" id="AE000666">
    <property type="protein sequence ID" value="AAB85081.1"/>
    <property type="molecule type" value="Genomic_DNA"/>
</dbReference>
<proteinExistence type="predicted"/>
<dbReference type="PaxDb" id="187420-MTH_575"/>
<keyword evidence="2" id="KW-1185">Reference proteome</keyword>
<gene>
    <name evidence="1" type="ordered locus">MTH_575</name>
</gene>
<reference evidence="1 2" key="1">
    <citation type="journal article" date="1997" name="J. Bacteriol.">
        <title>Complete genome sequence of Methanobacterium thermoautotrophicum deltaH: functional analysis and comparative genomics.</title>
        <authorList>
            <person name="Smith D.R."/>
            <person name="Doucette-Stamm L.A."/>
            <person name="Deloughery C."/>
            <person name="Lee H.-M."/>
            <person name="Dubois J."/>
            <person name="Aldredge T."/>
            <person name="Bashirzadeh R."/>
            <person name="Blakely D."/>
            <person name="Cook R."/>
            <person name="Gilbert K."/>
            <person name="Harrison D."/>
            <person name="Hoang L."/>
            <person name="Keagle P."/>
            <person name="Lumm W."/>
            <person name="Pothier B."/>
            <person name="Qiu D."/>
            <person name="Spadafora R."/>
            <person name="Vicare R."/>
            <person name="Wang Y."/>
            <person name="Wierzbowski J."/>
            <person name="Gibson R."/>
            <person name="Jiwani N."/>
            <person name="Caruso A."/>
            <person name="Bush D."/>
            <person name="Safer H."/>
            <person name="Patwell D."/>
            <person name="Prabhakar S."/>
            <person name="McDougall S."/>
            <person name="Shimer G."/>
            <person name="Goyal A."/>
            <person name="Pietrovski S."/>
            <person name="Church G.M."/>
            <person name="Daniels C.J."/>
            <person name="Mao J.-i."/>
            <person name="Rice P."/>
            <person name="Nolling J."/>
            <person name="Reeve J.N."/>
        </authorList>
    </citation>
    <scope>NUCLEOTIDE SEQUENCE [LARGE SCALE GENOMIC DNA]</scope>
    <source>
        <strain evidence="2">ATCC 29096 / DSM 1053 / JCM 10044 / NBRC 100330 / Delta H</strain>
    </source>
</reference>
<dbReference type="PIR" id="B69176">
    <property type="entry name" value="B69176"/>
</dbReference>
<protein>
    <submittedName>
        <fullName evidence="1">Uncharacterized protein</fullName>
    </submittedName>
</protein>